<keyword evidence="2" id="KW-1185">Reference proteome</keyword>
<dbReference type="OrthoDB" id="16679at2"/>
<gene>
    <name evidence="1" type="ordered locus">CF0989</name>
</gene>
<dbReference type="STRING" id="264202.gene:10544830"/>
<evidence type="ECO:0000313" key="1">
    <source>
        <dbReference type="EMBL" id="BAE81761.1"/>
    </source>
</evidence>
<organism evidence="1 2">
    <name type="scientific">Chlamydia felis (strain Fe/C-56)</name>
    <name type="common">Chlamydophila felis</name>
    <dbReference type="NCBI Taxonomy" id="264202"/>
    <lineage>
        <taxon>Bacteria</taxon>
        <taxon>Pseudomonadati</taxon>
        <taxon>Chlamydiota</taxon>
        <taxon>Chlamydiia</taxon>
        <taxon>Chlamydiales</taxon>
        <taxon>Chlamydiaceae</taxon>
        <taxon>Chlamydia/Chlamydophila group</taxon>
        <taxon>Chlamydia</taxon>
    </lineage>
</organism>
<dbReference type="EMBL" id="AP006861">
    <property type="protein sequence ID" value="BAE81761.1"/>
    <property type="molecule type" value="Genomic_DNA"/>
</dbReference>
<dbReference type="KEGG" id="cfe:BAE81761.1"/>
<proteinExistence type="predicted"/>
<name>Q252M7_CHLFF</name>
<reference evidence="1 2" key="1">
    <citation type="journal article" date="2006" name="DNA Res.">
        <title>Genome sequence of the cat pathogen, Chlamydophila felis.</title>
        <authorList>
            <person name="Azuma Y."/>
            <person name="Hirakawa H."/>
            <person name="Yamashita A."/>
            <person name="Cai Y."/>
            <person name="Rahman M.A."/>
            <person name="Suzuki H."/>
            <person name="Mitaku S."/>
            <person name="Toh H."/>
            <person name="Goto S."/>
            <person name="Murakami T."/>
            <person name="Sugi K."/>
            <person name="Hayashi H."/>
            <person name="Fukushi H."/>
            <person name="Hattori M."/>
            <person name="Kuhara S."/>
            <person name="Shirai M."/>
        </authorList>
    </citation>
    <scope>NUCLEOTIDE SEQUENCE [LARGE SCALE GENOMIC DNA]</scope>
    <source>
        <strain evidence="1 2">Fe/C-56</strain>
    </source>
</reference>
<protein>
    <recommendedName>
        <fullName evidence="3">Effector from type III secretion system family protein</fullName>
    </recommendedName>
</protein>
<sequence length="849" mass="93331">MLILLKIKVNKTVLCMDIINSYSVSENYKKLPITLCSVSVQKRNELLENLFQYKKTEAERLILQQLIRILDQQSDKKYRLLVEKLRKSEIEDRVISKKSHTVAVHHKPLSDTHSPIAVVATTSAVGDSAGPNTADPFYNSVKQQWANRLLQGIQEVVNTIVQAAGSQNSDVTALQAIQSEVNRLVAAGMNLTDKDFTSLYALPQEICSTVQRATIFTGGKKADYINMLSNKYEDASLLSQVFGDSRVRGLQLVLAVVKSKLTEEEYSIFLELEGELNKLGNSVQSYSADLFNLIDQLGDQLSDTINTSALSRNDKIDLCARISSLYKDQVAAIESFNVIHEAAVFVNRHQEAVFNQISSLVSSFIGVFAPIDLGNVTVEISSAALSGAVQAIRAINSRFNDLTVKQQQLVNQALTTVPSFAGGNYVGAVWAYFIASTVLANKPLSTMAEVGNVIKEEAKELTGSLLSIASTIQNTMTGIVTQNGQFVFTLNGNEQYTIYSNNSGKTTINPVLLNRGTVGLLKNVTSRANQQAESTARTYFQFKGLAEVETIQLGALIDTSREQLQDCQDLKAELYKEELLSRANELQAMALPSAVASVLIDRYMPKEVDFLNSIYSQLYYSNLGSSVGNAMIDAISEYINAATYFNFASYVGQQPAVGQKGKDEFPGTADSARAKLETERQKAASYLKSTQQAEVVLAEQIKKVTEDSKITEEQRSRIIDSLNNYKDNLNAVSGSLVLLQNYLAPLSIENGSVPGTFIVRGGEDQWQARLEILEDALVSGLSGNAINGGMFPLQAMIQADQQSYADMGQNYQLELQMHLTSMQQEWTVVATSLQVLNQMYLSLARSLMG</sequence>
<accession>Q252M7</accession>
<dbReference type="Pfam" id="PF04518">
    <property type="entry name" value="Effector_1"/>
    <property type="match status" value="1"/>
</dbReference>
<evidence type="ECO:0000313" key="2">
    <source>
        <dbReference type="Proteomes" id="UP000001260"/>
    </source>
</evidence>
<dbReference type="eggNOG" id="COG1511">
    <property type="taxonomic scope" value="Bacteria"/>
</dbReference>
<dbReference type="InterPro" id="IPR007606">
    <property type="entry name" value="T3SS_effector"/>
</dbReference>
<dbReference type="Proteomes" id="UP000001260">
    <property type="component" value="Chromosome"/>
</dbReference>
<dbReference type="HOGENOM" id="CLU_341221_0_0_0"/>
<evidence type="ECO:0008006" key="3">
    <source>
        <dbReference type="Google" id="ProtNLM"/>
    </source>
</evidence>
<dbReference type="AlphaFoldDB" id="Q252M7"/>